<reference evidence="2 3" key="1">
    <citation type="submission" date="2019-03" db="EMBL/GenBank/DDBJ databases">
        <title>Single cell metagenomics reveals metabolic interactions within the superorganism composed of flagellate Streblomastix strix and complex community of Bacteroidetes bacteria on its surface.</title>
        <authorList>
            <person name="Treitli S.C."/>
            <person name="Kolisko M."/>
            <person name="Husnik F."/>
            <person name="Keeling P."/>
            <person name="Hampl V."/>
        </authorList>
    </citation>
    <scope>NUCLEOTIDE SEQUENCE [LARGE SCALE GENOMIC DNA]</scope>
    <source>
        <strain evidence="2">ST1C</strain>
    </source>
</reference>
<accession>A0A5J4UGS0</accession>
<proteinExistence type="predicted"/>
<gene>
    <name evidence="2" type="ORF">EZS28_035758</name>
</gene>
<evidence type="ECO:0000313" key="3">
    <source>
        <dbReference type="Proteomes" id="UP000324800"/>
    </source>
</evidence>
<dbReference type="Proteomes" id="UP000324800">
    <property type="component" value="Unassembled WGS sequence"/>
</dbReference>
<feature type="region of interest" description="Disordered" evidence="1">
    <location>
        <begin position="38"/>
        <end position="85"/>
    </location>
</feature>
<evidence type="ECO:0000313" key="2">
    <source>
        <dbReference type="EMBL" id="KAA6368715.1"/>
    </source>
</evidence>
<protein>
    <submittedName>
        <fullName evidence="2">Uncharacterized protein</fullName>
    </submittedName>
</protein>
<comment type="caution">
    <text evidence="2">The sequence shown here is derived from an EMBL/GenBank/DDBJ whole genome shotgun (WGS) entry which is preliminary data.</text>
</comment>
<feature type="compositionally biased region" description="Polar residues" evidence="1">
    <location>
        <begin position="39"/>
        <end position="51"/>
    </location>
</feature>
<name>A0A5J4UGS0_9EUKA</name>
<dbReference type="EMBL" id="SNRW01017079">
    <property type="protein sequence ID" value="KAA6368715.1"/>
    <property type="molecule type" value="Genomic_DNA"/>
</dbReference>
<sequence length="85" mass="9205">MQQLQASQLLEQLENNDLNSVRIDIPYIQESVGQLIGLQPSSGAQSPSLSTGLRLKETGSISASNKKRTKPQINGSQEDNAQGRI</sequence>
<organism evidence="2 3">
    <name type="scientific">Streblomastix strix</name>
    <dbReference type="NCBI Taxonomy" id="222440"/>
    <lineage>
        <taxon>Eukaryota</taxon>
        <taxon>Metamonada</taxon>
        <taxon>Preaxostyla</taxon>
        <taxon>Oxymonadida</taxon>
        <taxon>Streblomastigidae</taxon>
        <taxon>Streblomastix</taxon>
    </lineage>
</organism>
<dbReference type="AlphaFoldDB" id="A0A5J4UGS0"/>
<feature type="compositionally biased region" description="Polar residues" evidence="1">
    <location>
        <begin position="71"/>
        <end position="85"/>
    </location>
</feature>
<evidence type="ECO:0000256" key="1">
    <source>
        <dbReference type="SAM" id="MobiDB-lite"/>
    </source>
</evidence>